<protein>
    <recommendedName>
        <fullName evidence="3">Cytotoxic translational repressor of toxin-antitoxin stability system</fullName>
    </recommendedName>
</protein>
<name>A0ABP9GY34_9ACTN</name>
<organism evidence="1 2">
    <name type="scientific">Streptomonospora halophila</name>
    <dbReference type="NCBI Taxonomy" id="427369"/>
    <lineage>
        <taxon>Bacteria</taxon>
        <taxon>Bacillati</taxon>
        <taxon>Actinomycetota</taxon>
        <taxon>Actinomycetes</taxon>
        <taxon>Streptosporangiales</taxon>
        <taxon>Nocardiopsidaceae</taxon>
        <taxon>Streptomonospora</taxon>
    </lineage>
</organism>
<accession>A0ABP9GY34</accession>
<evidence type="ECO:0000313" key="2">
    <source>
        <dbReference type="Proteomes" id="UP001499993"/>
    </source>
</evidence>
<evidence type="ECO:0000313" key="1">
    <source>
        <dbReference type="EMBL" id="GAA4956706.1"/>
    </source>
</evidence>
<gene>
    <name evidence="1" type="ORF">GCM10023224_48170</name>
</gene>
<reference evidence="2" key="1">
    <citation type="journal article" date="2019" name="Int. J. Syst. Evol. Microbiol.">
        <title>The Global Catalogue of Microorganisms (GCM) 10K type strain sequencing project: providing services to taxonomists for standard genome sequencing and annotation.</title>
        <authorList>
            <consortium name="The Broad Institute Genomics Platform"/>
            <consortium name="The Broad Institute Genome Sequencing Center for Infectious Disease"/>
            <person name="Wu L."/>
            <person name="Ma J."/>
        </authorList>
    </citation>
    <scope>NUCLEOTIDE SEQUENCE [LARGE SCALE GENOMIC DNA]</scope>
    <source>
        <strain evidence="2">JCM 18123</strain>
    </source>
</reference>
<dbReference type="Proteomes" id="UP001499993">
    <property type="component" value="Unassembled WGS sequence"/>
</dbReference>
<keyword evidence="2" id="KW-1185">Reference proteome</keyword>
<proteinExistence type="predicted"/>
<sequence>MTWPQPTREHHDRFCKAEGWRRVRNARSGAGTHHLTYELDLPDGRILRTRVSRPVDRTDYGRSMWAHILRDQLDVDEATFWACVRDGAVPHRGVPVPPAEALPADLVRLLISNLGLDETEIAQMSKEEAVGRLQRYWMESGRSGGSGDTAPSE</sequence>
<evidence type="ECO:0008006" key="3">
    <source>
        <dbReference type="Google" id="ProtNLM"/>
    </source>
</evidence>
<dbReference type="RefSeq" id="WP_345559147.1">
    <property type="nucleotide sequence ID" value="NZ_BAABIK010000043.1"/>
</dbReference>
<comment type="caution">
    <text evidence="1">The sequence shown here is derived from an EMBL/GenBank/DDBJ whole genome shotgun (WGS) entry which is preliminary data.</text>
</comment>
<dbReference type="EMBL" id="BAABIK010000043">
    <property type="protein sequence ID" value="GAA4956706.1"/>
    <property type="molecule type" value="Genomic_DNA"/>
</dbReference>